<dbReference type="Proteomes" id="UP000325780">
    <property type="component" value="Unassembled WGS sequence"/>
</dbReference>
<evidence type="ECO:0000256" key="1">
    <source>
        <dbReference type="ARBA" id="ARBA00022658"/>
    </source>
</evidence>
<dbReference type="EMBL" id="ML742074">
    <property type="protein sequence ID" value="KAE8151283.1"/>
    <property type="molecule type" value="Genomic_DNA"/>
</dbReference>
<dbReference type="PROSITE" id="PS50012">
    <property type="entry name" value="RCC1_3"/>
    <property type="match status" value="4"/>
</dbReference>
<protein>
    <submittedName>
        <fullName evidence="5">Regulator of chromosome condensation 1/beta-lactamase-inhibitor protein II</fullName>
    </submittedName>
</protein>
<evidence type="ECO:0000259" key="4">
    <source>
        <dbReference type="Pfam" id="PF25390"/>
    </source>
</evidence>
<dbReference type="InterPro" id="IPR000408">
    <property type="entry name" value="Reg_chr_condens"/>
</dbReference>
<evidence type="ECO:0000256" key="2">
    <source>
        <dbReference type="ARBA" id="ARBA00022737"/>
    </source>
</evidence>
<dbReference type="PROSITE" id="PS00626">
    <property type="entry name" value="RCC1_2"/>
    <property type="match status" value="1"/>
</dbReference>
<organism evidence="5 6">
    <name type="scientific">Aspergillus avenaceus</name>
    <dbReference type="NCBI Taxonomy" id="36643"/>
    <lineage>
        <taxon>Eukaryota</taxon>
        <taxon>Fungi</taxon>
        <taxon>Dikarya</taxon>
        <taxon>Ascomycota</taxon>
        <taxon>Pezizomycotina</taxon>
        <taxon>Eurotiomycetes</taxon>
        <taxon>Eurotiomycetidae</taxon>
        <taxon>Eurotiales</taxon>
        <taxon>Aspergillaceae</taxon>
        <taxon>Aspergillus</taxon>
        <taxon>Aspergillus subgen. Circumdati</taxon>
    </lineage>
</organism>
<keyword evidence="2" id="KW-0677">Repeat</keyword>
<feature type="repeat" description="RCC1" evidence="3">
    <location>
        <begin position="1"/>
        <end position="65"/>
    </location>
</feature>
<dbReference type="Pfam" id="PF25390">
    <property type="entry name" value="WD40_RLD"/>
    <property type="match status" value="1"/>
</dbReference>
<dbReference type="GO" id="GO:0005085">
    <property type="term" value="F:guanyl-nucleotide exchange factor activity"/>
    <property type="evidence" value="ECO:0007669"/>
    <property type="project" value="TreeGrafter"/>
</dbReference>
<dbReference type="Gene3D" id="2.130.10.30">
    <property type="entry name" value="Regulator of chromosome condensation 1/beta-lactamase-inhibitor protein II"/>
    <property type="match status" value="2"/>
</dbReference>
<keyword evidence="1" id="KW-0344">Guanine-nucleotide releasing factor</keyword>
<dbReference type="AlphaFoldDB" id="A0A5N6TY25"/>
<keyword evidence="6" id="KW-1185">Reference proteome</keyword>
<evidence type="ECO:0000313" key="5">
    <source>
        <dbReference type="EMBL" id="KAE8151283.1"/>
    </source>
</evidence>
<evidence type="ECO:0000256" key="3">
    <source>
        <dbReference type="PROSITE-ProRule" id="PRU00235"/>
    </source>
</evidence>
<reference evidence="5 6" key="1">
    <citation type="submission" date="2019-04" db="EMBL/GenBank/DDBJ databases">
        <title>Friends and foes A comparative genomics study of 23 Aspergillus species from section Flavi.</title>
        <authorList>
            <consortium name="DOE Joint Genome Institute"/>
            <person name="Kjaerbolling I."/>
            <person name="Vesth T."/>
            <person name="Frisvad J.C."/>
            <person name="Nybo J.L."/>
            <person name="Theobald S."/>
            <person name="Kildgaard S."/>
            <person name="Isbrandt T."/>
            <person name="Kuo A."/>
            <person name="Sato A."/>
            <person name="Lyhne E.K."/>
            <person name="Kogle M.E."/>
            <person name="Wiebenga A."/>
            <person name="Kun R.S."/>
            <person name="Lubbers R.J."/>
            <person name="Makela M.R."/>
            <person name="Barry K."/>
            <person name="Chovatia M."/>
            <person name="Clum A."/>
            <person name="Daum C."/>
            <person name="Haridas S."/>
            <person name="He G."/>
            <person name="LaButti K."/>
            <person name="Lipzen A."/>
            <person name="Mondo S."/>
            <person name="Riley R."/>
            <person name="Salamov A."/>
            <person name="Simmons B.A."/>
            <person name="Magnuson J.K."/>
            <person name="Henrissat B."/>
            <person name="Mortensen U.H."/>
            <person name="Larsen T.O."/>
            <person name="Devries R.P."/>
            <person name="Grigoriev I.V."/>
            <person name="Machida M."/>
            <person name="Baker S.E."/>
            <person name="Andersen M.R."/>
        </authorList>
    </citation>
    <scope>NUCLEOTIDE SEQUENCE [LARGE SCALE GENOMIC DNA]</scope>
    <source>
        <strain evidence="5 6">IBT 18842</strain>
    </source>
</reference>
<accession>A0A5N6TY25</accession>
<feature type="repeat" description="RCC1" evidence="3">
    <location>
        <begin position="266"/>
        <end position="303"/>
    </location>
</feature>
<dbReference type="OrthoDB" id="5370059at2759"/>
<evidence type="ECO:0000313" key="6">
    <source>
        <dbReference type="Proteomes" id="UP000325780"/>
    </source>
</evidence>
<dbReference type="PRINTS" id="PR00633">
    <property type="entry name" value="RCCNDNSATION"/>
</dbReference>
<dbReference type="PANTHER" id="PTHR45982:SF1">
    <property type="entry name" value="REGULATOR OF CHROMOSOME CONDENSATION"/>
    <property type="match status" value="1"/>
</dbReference>
<sequence length="355" mass="37050">MPLYAFGSNGSGQLGIGHDEDVSMPTKCLFEYDPAKSTTPTTHPENRNVRRIAAGGNHTLVLFDDGSVYASGLNEDGRCGVRPGDVVGVFRRVEFTWEGRLYDSFTDVGASWEASFFVAGGRVFVSGSGGKGELGLGEGVGFVEGVREVGGLPGGVVGVSCGMGHCVVVLGSGEVFGWGGARKGQLGEGARGGKIAWRPVRIEVGLRVEGVACGREFTVLTGSRGEIEILGAEGDKWKILSGRPVLDGWQRVAASWHGVYVHLCEGGVVAWGRNDRGQLPVEHMPKVKEMAVGSEHALALLGDGAVVAFGWGEHGNCGPVADAQGNVREYMSIPLPGGKVVGIGAGCATSWIVVE</sequence>
<gene>
    <name evidence="5" type="ORF">BDV25DRAFT_171596</name>
</gene>
<dbReference type="GO" id="GO:0005737">
    <property type="term" value="C:cytoplasm"/>
    <property type="evidence" value="ECO:0007669"/>
    <property type="project" value="TreeGrafter"/>
</dbReference>
<feature type="repeat" description="RCC1" evidence="3">
    <location>
        <begin position="121"/>
        <end position="172"/>
    </location>
</feature>
<feature type="domain" description="RCC1-like" evidence="4">
    <location>
        <begin position="3"/>
        <end position="350"/>
    </location>
</feature>
<dbReference type="InterPro" id="IPR009091">
    <property type="entry name" value="RCC1/BLIP-II"/>
</dbReference>
<dbReference type="PANTHER" id="PTHR45982">
    <property type="entry name" value="REGULATOR OF CHROMOSOME CONDENSATION"/>
    <property type="match status" value="1"/>
</dbReference>
<proteinExistence type="predicted"/>
<dbReference type="InterPro" id="IPR058923">
    <property type="entry name" value="RCC1-like_dom"/>
</dbReference>
<dbReference type="InterPro" id="IPR051553">
    <property type="entry name" value="Ran_GTPase-activating"/>
</dbReference>
<dbReference type="SUPFAM" id="SSF50985">
    <property type="entry name" value="RCC1/BLIP-II"/>
    <property type="match status" value="1"/>
</dbReference>
<name>A0A5N6TY25_ASPAV</name>
<feature type="repeat" description="RCC1" evidence="3">
    <location>
        <begin position="173"/>
        <end position="224"/>
    </location>
</feature>